<dbReference type="SMART" id="SM00034">
    <property type="entry name" value="CLECT"/>
    <property type="match status" value="1"/>
</dbReference>
<keyword evidence="5" id="KW-0430">Lectin</keyword>
<dbReference type="Proteomes" id="UP000316079">
    <property type="component" value="Unassembled WGS sequence"/>
</dbReference>
<evidence type="ECO:0000256" key="11">
    <source>
        <dbReference type="SAM" id="Phobius"/>
    </source>
</evidence>
<dbReference type="EMBL" id="SRMA01025661">
    <property type="protein sequence ID" value="TRY92190.1"/>
    <property type="molecule type" value="Genomic_DNA"/>
</dbReference>
<dbReference type="PANTHER" id="PTHR14789:SF8">
    <property type="entry name" value="C-TYPE LECTIN DOMAIN FAMILY 14 MEMBER A PRECURSOR-RELATED"/>
    <property type="match status" value="1"/>
</dbReference>
<dbReference type="CDD" id="cd00054">
    <property type="entry name" value="EGF_CA"/>
    <property type="match status" value="1"/>
</dbReference>
<comment type="caution">
    <text evidence="15">The sequence shown here is derived from an EMBL/GenBank/DDBJ whole genome shotgun (WGS) entry which is preliminary data.</text>
</comment>
<dbReference type="InterPro" id="IPR018097">
    <property type="entry name" value="EGF_Ca-bd_CS"/>
</dbReference>
<keyword evidence="9" id="KW-0245">EGF-like domain</keyword>
<dbReference type="PROSITE" id="PS00010">
    <property type="entry name" value="ASX_HYDROXYL"/>
    <property type="match status" value="1"/>
</dbReference>
<evidence type="ECO:0000256" key="5">
    <source>
        <dbReference type="ARBA" id="ARBA00022734"/>
    </source>
</evidence>
<evidence type="ECO:0000256" key="12">
    <source>
        <dbReference type="SAM" id="SignalP"/>
    </source>
</evidence>
<feature type="domain" description="EGF-like" evidence="13">
    <location>
        <begin position="232"/>
        <end position="266"/>
    </location>
</feature>
<keyword evidence="8 9" id="KW-1015">Disulfide bond</keyword>
<keyword evidence="6 11" id="KW-1133">Transmembrane helix</keyword>
<dbReference type="GO" id="GO:0016020">
    <property type="term" value="C:membrane"/>
    <property type="evidence" value="ECO:0007669"/>
    <property type="project" value="UniProtKB-SubCell"/>
</dbReference>
<sequence length="375" mass="41919">MGFWTPFYLLCLLDMAFGIPESSHTVHLNKLSFRNAQNFCKPGSYLTSILDKKEMQQIVKAIWAKNNTTVTSFWVGLKKDKGACVKQGLSLKGFYWTADNGTQADFNLWKTEPSDTCTDVRCGLLSVEYVESGVKTSGLIDATCKQEHAFICRRNIKMVCPHPQILDTHDLIQHPQDPHTCQVACKSGARFTLTCSKDLLWTVVGNENADVSQLCLECKNGYRRDASGNCVDVNECEESSPCKHRCQNTDGSYECVCENNDEEDCNEPKPPTTHLRSDEYSRNDEDESVLAQPTSLPDDVRRNETEVQVEESKGDISNIIVPVIIALLIFIVLVVIVAAIVKGCLRRRTIKRARKKAEAVALNGSSSVEKVNEKE</sequence>
<dbReference type="GO" id="GO:0030246">
    <property type="term" value="F:carbohydrate binding"/>
    <property type="evidence" value="ECO:0007669"/>
    <property type="project" value="UniProtKB-KW"/>
</dbReference>
<evidence type="ECO:0000256" key="9">
    <source>
        <dbReference type="PROSITE-ProRule" id="PRU00076"/>
    </source>
</evidence>
<evidence type="ECO:0000313" key="16">
    <source>
        <dbReference type="Proteomes" id="UP000316079"/>
    </source>
</evidence>
<gene>
    <name evidence="15" type="ORF">DNTS_008468</name>
</gene>
<evidence type="ECO:0008006" key="17">
    <source>
        <dbReference type="Google" id="ProtNLM"/>
    </source>
</evidence>
<dbReference type="PROSITE" id="PS50041">
    <property type="entry name" value="C_TYPE_LECTIN_2"/>
    <property type="match status" value="1"/>
</dbReference>
<dbReference type="PANTHER" id="PTHR14789">
    <property type="entry name" value="CHONDROLECTIN VARIANT CHODLFDELTAE"/>
    <property type="match status" value="1"/>
</dbReference>
<evidence type="ECO:0000313" key="15">
    <source>
        <dbReference type="EMBL" id="TRY92190.1"/>
    </source>
</evidence>
<name>A0A553QQD5_9TELE</name>
<evidence type="ECO:0000256" key="1">
    <source>
        <dbReference type="ARBA" id="ARBA00004479"/>
    </source>
</evidence>
<feature type="chain" id="PRO_5021854232" description="C-type lectin domain-containing protein" evidence="12">
    <location>
        <begin position="19"/>
        <end position="375"/>
    </location>
</feature>
<dbReference type="InterPro" id="IPR000152">
    <property type="entry name" value="EGF-type_Asp/Asn_hydroxyl_site"/>
</dbReference>
<accession>A0A553QQD5</accession>
<protein>
    <recommendedName>
        <fullName evidence="17">C-type lectin domain-containing protein</fullName>
    </recommendedName>
</protein>
<dbReference type="AlphaFoldDB" id="A0A553QQD5"/>
<organism evidence="15 16">
    <name type="scientific">Danionella cerebrum</name>
    <dbReference type="NCBI Taxonomy" id="2873325"/>
    <lineage>
        <taxon>Eukaryota</taxon>
        <taxon>Metazoa</taxon>
        <taxon>Chordata</taxon>
        <taxon>Craniata</taxon>
        <taxon>Vertebrata</taxon>
        <taxon>Euteleostomi</taxon>
        <taxon>Actinopterygii</taxon>
        <taxon>Neopterygii</taxon>
        <taxon>Teleostei</taxon>
        <taxon>Ostariophysi</taxon>
        <taxon>Cypriniformes</taxon>
        <taxon>Danionidae</taxon>
        <taxon>Danioninae</taxon>
        <taxon>Danionella</taxon>
    </lineage>
</organism>
<dbReference type="OrthoDB" id="9890094at2759"/>
<keyword evidence="7 11" id="KW-0472">Membrane</keyword>
<feature type="signal peptide" evidence="12">
    <location>
        <begin position="1"/>
        <end position="18"/>
    </location>
</feature>
<proteinExistence type="predicted"/>
<evidence type="ECO:0000256" key="10">
    <source>
        <dbReference type="SAM" id="MobiDB-lite"/>
    </source>
</evidence>
<dbReference type="InterPro" id="IPR016186">
    <property type="entry name" value="C-type_lectin-like/link_sf"/>
</dbReference>
<reference evidence="15 16" key="1">
    <citation type="journal article" date="2019" name="Sci. Data">
        <title>Hybrid genome assembly and annotation of Danionella translucida.</title>
        <authorList>
            <person name="Kadobianskyi M."/>
            <person name="Schulze L."/>
            <person name="Schuelke M."/>
            <person name="Judkewitz B."/>
        </authorList>
    </citation>
    <scope>NUCLEOTIDE SEQUENCE [LARGE SCALE GENOMIC DNA]</scope>
    <source>
        <strain evidence="15 16">Bolton</strain>
    </source>
</reference>
<keyword evidence="2" id="KW-0597">Phosphoprotein</keyword>
<dbReference type="InterPro" id="IPR016187">
    <property type="entry name" value="CTDL_fold"/>
</dbReference>
<dbReference type="PROSITE" id="PS01187">
    <property type="entry name" value="EGF_CA"/>
    <property type="match status" value="1"/>
</dbReference>
<feature type="transmembrane region" description="Helical" evidence="11">
    <location>
        <begin position="319"/>
        <end position="345"/>
    </location>
</feature>
<evidence type="ECO:0000256" key="3">
    <source>
        <dbReference type="ARBA" id="ARBA00022692"/>
    </source>
</evidence>
<keyword evidence="16" id="KW-1185">Reference proteome</keyword>
<feature type="domain" description="C-type lectin" evidence="14">
    <location>
        <begin position="19"/>
        <end position="153"/>
    </location>
</feature>
<dbReference type="SUPFAM" id="SSF56436">
    <property type="entry name" value="C-type lectin-like"/>
    <property type="match status" value="1"/>
</dbReference>
<feature type="disulfide bond" evidence="9">
    <location>
        <begin position="236"/>
        <end position="246"/>
    </location>
</feature>
<dbReference type="InterPro" id="IPR051505">
    <property type="entry name" value="C-type_lectin_domain"/>
</dbReference>
<evidence type="ECO:0000259" key="14">
    <source>
        <dbReference type="PROSITE" id="PS50041"/>
    </source>
</evidence>
<evidence type="ECO:0000256" key="7">
    <source>
        <dbReference type="ARBA" id="ARBA00023136"/>
    </source>
</evidence>
<evidence type="ECO:0000256" key="8">
    <source>
        <dbReference type="ARBA" id="ARBA00023157"/>
    </source>
</evidence>
<evidence type="ECO:0000259" key="13">
    <source>
        <dbReference type="PROSITE" id="PS50026"/>
    </source>
</evidence>
<dbReference type="InterPro" id="IPR000742">
    <property type="entry name" value="EGF"/>
</dbReference>
<dbReference type="SMART" id="SM00179">
    <property type="entry name" value="EGF_CA"/>
    <property type="match status" value="1"/>
</dbReference>
<dbReference type="InterPro" id="IPR001304">
    <property type="entry name" value="C-type_lectin-like"/>
</dbReference>
<keyword evidence="3 11" id="KW-0812">Transmembrane</keyword>
<dbReference type="PROSITE" id="PS50026">
    <property type="entry name" value="EGF_3"/>
    <property type="match status" value="1"/>
</dbReference>
<comment type="caution">
    <text evidence="9">Lacks conserved residue(s) required for the propagation of feature annotation.</text>
</comment>
<evidence type="ECO:0000256" key="4">
    <source>
        <dbReference type="ARBA" id="ARBA00022729"/>
    </source>
</evidence>
<dbReference type="GO" id="GO:0005509">
    <property type="term" value="F:calcium ion binding"/>
    <property type="evidence" value="ECO:0007669"/>
    <property type="project" value="InterPro"/>
</dbReference>
<dbReference type="InterPro" id="IPR001881">
    <property type="entry name" value="EGF-like_Ca-bd_dom"/>
</dbReference>
<dbReference type="Gene3D" id="3.10.100.10">
    <property type="entry name" value="Mannose-Binding Protein A, subunit A"/>
    <property type="match status" value="1"/>
</dbReference>
<keyword evidence="4 12" id="KW-0732">Signal</keyword>
<evidence type="ECO:0000256" key="6">
    <source>
        <dbReference type="ARBA" id="ARBA00022989"/>
    </source>
</evidence>
<dbReference type="Gene3D" id="2.10.25.10">
    <property type="entry name" value="Laminin"/>
    <property type="match status" value="1"/>
</dbReference>
<comment type="subcellular location">
    <subcellularLocation>
        <location evidence="1">Membrane</location>
        <topology evidence="1">Single-pass type I membrane protein</topology>
    </subcellularLocation>
</comment>
<dbReference type="STRING" id="623744.A0A553QQD5"/>
<feature type="region of interest" description="Disordered" evidence="10">
    <location>
        <begin position="261"/>
        <end position="306"/>
    </location>
</feature>
<evidence type="ECO:0000256" key="2">
    <source>
        <dbReference type="ARBA" id="ARBA00022553"/>
    </source>
</evidence>